<keyword evidence="1" id="KW-1133">Transmembrane helix</keyword>
<reference evidence="2 3" key="1">
    <citation type="submission" date="2018-09" db="EMBL/GenBank/DDBJ databases">
        <title>Genome sequencing of strain 6GH32-13.</title>
        <authorList>
            <person name="Weon H.-Y."/>
            <person name="Heo J."/>
            <person name="Kwon S.-W."/>
        </authorList>
    </citation>
    <scope>NUCLEOTIDE SEQUENCE [LARGE SCALE GENOMIC DNA]</scope>
    <source>
        <strain evidence="2 3">5GH32-13</strain>
    </source>
</reference>
<evidence type="ECO:0000256" key="1">
    <source>
        <dbReference type="SAM" id="Phobius"/>
    </source>
</evidence>
<dbReference type="KEGG" id="pseg:D3H65_19660"/>
<gene>
    <name evidence="2" type="ORF">D3H65_19660</name>
</gene>
<dbReference type="AlphaFoldDB" id="A0A3B7MNI3"/>
<dbReference type="OrthoDB" id="9835037at2"/>
<accession>A0A3B7MNI3</accession>
<proteinExistence type="predicted"/>
<keyword evidence="1" id="KW-0812">Transmembrane</keyword>
<keyword evidence="3" id="KW-1185">Reference proteome</keyword>
<sequence>MANRSDILSKLREYEVQPPPEAFHNLLARLEAGSDDQQWLGAWQNLQELEVSPPPFMSVAIANAVKENPLFAALQEMVVAPPAGAFDRILREAAPREGKTPPSIAPIRKLYLRYGAIAAVLLLVIAGWGIYRFNHRPPAHPSPELVQTTIPAALPETAAVHPSSPAPGVTAIARYREYDNVKTENYFKNNRFTAGGAGMTMVDNDFIVTFASYQYEQLPAFLTEEEDSEMMIRLDQYSYFTISENMMSSLKRMYQRRSRGTPTRRARKEKQKLEQWKLADETWFDHKRIHNPLDPIDLAEFIFK</sequence>
<name>A0A3B7MNI3_9BACT</name>
<dbReference type="EMBL" id="CP032157">
    <property type="protein sequence ID" value="AXY76064.1"/>
    <property type="molecule type" value="Genomic_DNA"/>
</dbReference>
<dbReference type="Proteomes" id="UP000263900">
    <property type="component" value="Chromosome"/>
</dbReference>
<keyword evidence="1" id="KW-0472">Membrane</keyword>
<organism evidence="2 3">
    <name type="scientific">Paraflavitalea soli</name>
    <dbReference type="NCBI Taxonomy" id="2315862"/>
    <lineage>
        <taxon>Bacteria</taxon>
        <taxon>Pseudomonadati</taxon>
        <taxon>Bacteroidota</taxon>
        <taxon>Chitinophagia</taxon>
        <taxon>Chitinophagales</taxon>
        <taxon>Chitinophagaceae</taxon>
        <taxon>Paraflavitalea</taxon>
    </lineage>
</organism>
<feature type="transmembrane region" description="Helical" evidence="1">
    <location>
        <begin position="111"/>
        <end position="131"/>
    </location>
</feature>
<protein>
    <submittedName>
        <fullName evidence="2">Uncharacterized protein</fullName>
    </submittedName>
</protein>
<evidence type="ECO:0000313" key="3">
    <source>
        <dbReference type="Proteomes" id="UP000263900"/>
    </source>
</evidence>
<dbReference type="RefSeq" id="WP_119051943.1">
    <property type="nucleotide sequence ID" value="NZ_CP032157.1"/>
</dbReference>
<evidence type="ECO:0000313" key="2">
    <source>
        <dbReference type="EMBL" id="AXY76064.1"/>
    </source>
</evidence>